<dbReference type="PANTHER" id="PTHR31668">
    <property type="entry name" value="GLUCOSE TRANSPORT TRANSCRIPTION REGULATOR RGT1-RELATED-RELATED"/>
    <property type="match status" value="1"/>
</dbReference>
<dbReference type="PROSITE" id="PS00463">
    <property type="entry name" value="ZN2_CY6_FUNGAL_1"/>
    <property type="match status" value="1"/>
</dbReference>
<dbReference type="EMBL" id="LKCN02000007">
    <property type="protein sequence ID" value="RCI13141.1"/>
    <property type="molecule type" value="Genomic_DNA"/>
</dbReference>
<feature type="compositionally biased region" description="Low complexity" evidence="2">
    <location>
        <begin position="173"/>
        <end position="191"/>
    </location>
</feature>
<dbReference type="InterPro" id="IPR036864">
    <property type="entry name" value="Zn2-C6_fun-type_DNA-bd_sf"/>
</dbReference>
<dbReference type="GO" id="GO:0008270">
    <property type="term" value="F:zinc ion binding"/>
    <property type="evidence" value="ECO:0007669"/>
    <property type="project" value="InterPro"/>
</dbReference>
<dbReference type="PROSITE" id="PS50048">
    <property type="entry name" value="ZN2_CY6_FUNGAL_2"/>
    <property type="match status" value="1"/>
</dbReference>
<evidence type="ECO:0000256" key="1">
    <source>
        <dbReference type="ARBA" id="ARBA00023242"/>
    </source>
</evidence>
<evidence type="ECO:0000313" key="5">
    <source>
        <dbReference type="Proteomes" id="UP000253664"/>
    </source>
</evidence>
<dbReference type="AlphaFoldDB" id="A0A367LFF0"/>
<dbReference type="InterPro" id="IPR001138">
    <property type="entry name" value="Zn2Cys6_DnaBD"/>
</dbReference>
<name>A0A367LFF0_9HYPO</name>
<keyword evidence="5" id="KW-1185">Reference proteome</keyword>
<keyword evidence="1" id="KW-0539">Nucleus</keyword>
<feature type="region of interest" description="Disordered" evidence="2">
    <location>
        <begin position="36"/>
        <end position="59"/>
    </location>
</feature>
<evidence type="ECO:0000259" key="3">
    <source>
        <dbReference type="PROSITE" id="PS50048"/>
    </source>
</evidence>
<dbReference type="OrthoDB" id="5394557at2759"/>
<dbReference type="STRING" id="1330021.A0A367LFF0"/>
<dbReference type="GO" id="GO:0000981">
    <property type="term" value="F:DNA-binding transcription factor activity, RNA polymerase II-specific"/>
    <property type="evidence" value="ECO:0007669"/>
    <property type="project" value="InterPro"/>
</dbReference>
<protein>
    <recommendedName>
        <fullName evidence="3">Zn(2)-C6 fungal-type domain-containing protein</fullName>
    </recommendedName>
</protein>
<dbReference type="Gene3D" id="4.10.240.10">
    <property type="entry name" value="Zn(2)-C6 fungal-type DNA-binding domain"/>
    <property type="match status" value="1"/>
</dbReference>
<evidence type="ECO:0000313" key="4">
    <source>
        <dbReference type="EMBL" id="RCI13141.1"/>
    </source>
</evidence>
<feature type="compositionally biased region" description="Basic and acidic residues" evidence="2">
    <location>
        <begin position="36"/>
        <end position="51"/>
    </location>
</feature>
<gene>
    <name evidence="4" type="ORF">L249_1139</name>
</gene>
<comment type="caution">
    <text evidence="4">The sequence shown here is derived from an EMBL/GenBank/DDBJ whole genome shotgun (WGS) entry which is preliminary data.</text>
</comment>
<organism evidence="4 5">
    <name type="scientific">Ophiocordyceps polyrhachis-furcata BCC 54312</name>
    <dbReference type="NCBI Taxonomy" id="1330021"/>
    <lineage>
        <taxon>Eukaryota</taxon>
        <taxon>Fungi</taxon>
        <taxon>Dikarya</taxon>
        <taxon>Ascomycota</taxon>
        <taxon>Pezizomycotina</taxon>
        <taxon>Sordariomycetes</taxon>
        <taxon>Hypocreomycetidae</taxon>
        <taxon>Hypocreales</taxon>
        <taxon>Ophiocordycipitaceae</taxon>
        <taxon>Ophiocordyceps</taxon>
    </lineage>
</organism>
<accession>A0A367LFF0</accession>
<proteinExistence type="predicted"/>
<evidence type="ECO:0000256" key="2">
    <source>
        <dbReference type="SAM" id="MobiDB-lite"/>
    </source>
</evidence>
<feature type="region of interest" description="Disordered" evidence="2">
    <location>
        <begin position="150"/>
        <end position="204"/>
    </location>
</feature>
<dbReference type="InterPro" id="IPR050797">
    <property type="entry name" value="Carb_Metab_Trans_Reg"/>
</dbReference>
<dbReference type="CDD" id="cd00067">
    <property type="entry name" value="GAL4"/>
    <property type="match status" value="1"/>
</dbReference>
<feature type="domain" description="Zn(2)-C6 fungal-type" evidence="3">
    <location>
        <begin position="68"/>
        <end position="102"/>
    </location>
</feature>
<dbReference type="SMART" id="SM00066">
    <property type="entry name" value="GAL4"/>
    <property type="match status" value="1"/>
</dbReference>
<sequence length="423" mass="43625">MVTTTCFPPTAAATRRYPSFRTPYLPSYMERKSAEHLRREPGCSGMADREGGGGGEDTASQRKRIAVACGRCRKRKIRCSGDAGNGEPCVNCKNAGSEPCQFLRVSSQEVAQVKPSAFTYDVNASRNVQARASSAASPICLPMTGLHDGLSLGDTSTPSGRRAVEGPRGGGVPPTSSSSSTTSITTTTGVETEGGGGGGGSSPTTSAYGNKQYYAATGWVNGGGASVYGDDVSVDYTMCSPPFTAVADEASPYRLTSTTRANGLMYMDAETTYAYGGTLRPPTAAETSCLPYHHQGLGGIARPERLPGRAGPTTAYRTADYRRSAETPSGLNGGYHGYASATHLAFGGAETAAGYALSDPAFGAPGAMTAPATTTATATATATDGDHHGQSLFFRPHESCATLATDTIKGSGDEGKPSSRMRS</sequence>
<feature type="compositionally biased region" description="Gly residues" evidence="2">
    <location>
        <begin position="192"/>
        <end position="201"/>
    </location>
</feature>
<dbReference type="Proteomes" id="UP000253664">
    <property type="component" value="Unassembled WGS sequence"/>
</dbReference>
<reference evidence="4 5" key="1">
    <citation type="journal article" date="2015" name="BMC Genomics">
        <title>Insights from the genome of Ophiocordyceps polyrhachis-furcata to pathogenicity and host specificity in insect fungi.</title>
        <authorList>
            <person name="Wichadakul D."/>
            <person name="Kobmoo N."/>
            <person name="Ingsriswang S."/>
            <person name="Tangphatsornruang S."/>
            <person name="Chantasingh D."/>
            <person name="Luangsa-ard J.J."/>
            <person name="Eurwilaichitr L."/>
        </authorList>
    </citation>
    <scope>NUCLEOTIDE SEQUENCE [LARGE SCALE GENOMIC DNA]</scope>
    <source>
        <strain evidence="4 5">BCC 54312</strain>
    </source>
</reference>
<dbReference type="SUPFAM" id="SSF57701">
    <property type="entry name" value="Zn2/Cys6 DNA-binding domain"/>
    <property type="match status" value="1"/>
</dbReference>
<dbReference type="Pfam" id="PF00172">
    <property type="entry name" value="Zn_clus"/>
    <property type="match status" value="1"/>
</dbReference>